<feature type="transmembrane region" description="Helical" evidence="1">
    <location>
        <begin position="22"/>
        <end position="42"/>
    </location>
</feature>
<feature type="transmembrane region" description="Helical" evidence="1">
    <location>
        <begin position="316"/>
        <end position="341"/>
    </location>
</feature>
<evidence type="ECO:0000256" key="1">
    <source>
        <dbReference type="SAM" id="Phobius"/>
    </source>
</evidence>
<dbReference type="Pfam" id="PF25105">
    <property type="entry name" value="DUF7813"/>
    <property type="match status" value="1"/>
</dbReference>
<feature type="transmembrane region" description="Helical" evidence="1">
    <location>
        <begin position="384"/>
        <end position="408"/>
    </location>
</feature>
<keyword evidence="3" id="KW-1185">Reference proteome</keyword>
<keyword evidence="1" id="KW-0472">Membrane</keyword>
<gene>
    <name evidence="2" type="ORF">HRI_002143700</name>
</gene>
<dbReference type="Proteomes" id="UP001165190">
    <property type="component" value="Unassembled WGS sequence"/>
</dbReference>
<keyword evidence="1" id="KW-0812">Transmembrane</keyword>
<accession>A0A9W7HW59</accession>
<keyword evidence="1" id="KW-1133">Transmembrane helix</keyword>
<evidence type="ECO:0000313" key="2">
    <source>
        <dbReference type="EMBL" id="GMI84744.1"/>
    </source>
</evidence>
<dbReference type="InterPro" id="IPR056715">
    <property type="entry name" value="DUF7813"/>
</dbReference>
<dbReference type="EMBL" id="BSYR01000020">
    <property type="protein sequence ID" value="GMI84744.1"/>
    <property type="molecule type" value="Genomic_DNA"/>
</dbReference>
<protein>
    <submittedName>
        <fullName evidence="2">Uncharacterized protein</fullName>
    </submittedName>
</protein>
<comment type="caution">
    <text evidence="2">The sequence shown here is derived from an EMBL/GenBank/DDBJ whole genome shotgun (WGS) entry which is preliminary data.</text>
</comment>
<organism evidence="2 3">
    <name type="scientific">Hibiscus trionum</name>
    <name type="common">Flower of an hour</name>
    <dbReference type="NCBI Taxonomy" id="183268"/>
    <lineage>
        <taxon>Eukaryota</taxon>
        <taxon>Viridiplantae</taxon>
        <taxon>Streptophyta</taxon>
        <taxon>Embryophyta</taxon>
        <taxon>Tracheophyta</taxon>
        <taxon>Spermatophyta</taxon>
        <taxon>Magnoliopsida</taxon>
        <taxon>eudicotyledons</taxon>
        <taxon>Gunneridae</taxon>
        <taxon>Pentapetalae</taxon>
        <taxon>rosids</taxon>
        <taxon>malvids</taxon>
        <taxon>Malvales</taxon>
        <taxon>Malvaceae</taxon>
        <taxon>Malvoideae</taxon>
        <taxon>Hibiscus</taxon>
    </lineage>
</organism>
<evidence type="ECO:0000313" key="3">
    <source>
        <dbReference type="Proteomes" id="UP001165190"/>
    </source>
</evidence>
<proteinExistence type="predicted"/>
<name>A0A9W7HW59_HIBTR</name>
<dbReference type="OrthoDB" id="1295726at2759"/>
<reference evidence="2" key="1">
    <citation type="submission" date="2023-05" db="EMBL/GenBank/DDBJ databases">
        <title>Genome and transcriptome analyses reveal genes involved in the formation of fine ridges on petal epidermal cells in Hibiscus trionum.</title>
        <authorList>
            <person name="Koshimizu S."/>
            <person name="Masuda S."/>
            <person name="Ishii T."/>
            <person name="Shirasu K."/>
            <person name="Hoshino A."/>
            <person name="Arita M."/>
        </authorList>
    </citation>
    <scope>NUCLEOTIDE SEQUENCE</scope>
    <source>
        <strain evidence="2">Hamamatsu line</strain>
    </source>
</reference>
<dbReference type="PANTHER" id="PTHR36353">
    <property type="entry name" value="TRANSMEMBRANE PROTEIN"/>
    <property type="match status" value="1"/>
</dbReference>
<sequence length="433" mass="49767">MTDHHHRFGRIRSTPQILKQAAVHFTAHPFTFIFLAFLLFSFRSLVESGSLLLTSFIDKDPAFKSLLSRLDLHPSHPQARVPSARRHRRRPFLHLTRVGTLDDDFFSSEDDHPDRSLFGSFPTRPLNETPVILSNFDTKLGFSHFVADNGIALPEIVRHGVKFKTTSFEYEKNEGEQQEERTVDFQYVYKGFELGRQDAAALLFLVSLLSFSYGWVILGFTTIYSLVLGILFVTIVNDLIGRFVSFWDGSKMGLKRLTGIVLMKWAVRDAVTQLLGLWYFGEIEGDFHYSFFKLCVRLKLMPFSVMSFEKEISGFLFTWFLADTLVSLAFSLAAWIAIVDWRRTGREIIKEGCYLMSTMLSQALQIKCYESFATWVLISIGGELFAAIVQAALEVYFMVAWLTFYFVVRCREANAEGRMYGRRELEVLIDGLR</sequence>
<dbReference type="AlphaFoldDB" id="A0A9W7HW59"/>
<dbReference type="PANTHER" id="PTHR36353:SF1">
    <property type="entry name" value="TRANSMEMBRANE PROTEIN"/>
    <property type="match status" value="1"/>
</dbReference>